<gene>
    <name evidence="1" type="ORF">F0562_024801</name>
</gene>
<organism evidence="1 2">
    <name type="scientific">Nyssa sinensis</name>
    <dbReference type="NCBI Taxonomy" id="561372"/>
    <lineage>
        <taxon>Eukaryota</taxon>
        <taxon>Viridiplantae</taxon>
        <taxon>Streptophyta</taxon>
        <taxon>Embryophyta</taxon>
        <taxon>Tracheophyta</taxon>
        <taxon>Spermatophyta</taxon>
        <taxon>Magnoliopsida</taxon>
        <taxon>eudicotyledons</taxon>
        <taxon>Gunneridae</taxon>
        <taxon>Pentapetalae</taxon>
        <taxon>asterids</taxon>
        <taxon>Cornales</taxon>
        <taxon>Nyssaceae</taxon>
        <taxon>Nyssa</taxon>
    </lineage>
</organism>
<sequence length="91" mass="9965">MAARRISLLLSRSLSLRPGSASVFLSPGRNSSLGRITQRFSSCRINRGTNHPTCSNQSHPASNQWPICGFSIWKNISNLGPSNRRSDCSCC</sequence>
<dbReference type="AlphaFoldDB" id="A0A5J5BE33"/>
<accession>A0A5J5BE33</accession>
<dbReference type="EMBL" id="CM018036">
    <property type="protein sequence ID" value="KAA8540838.1"/>
    <property type="molecule type" value="Genomic_DNA"/>
</dbReference>
<reference evidence="1 2" key="1">
    <citation type="submission" date="2019-09" db="EMBL/GenBank/DDBJ databases">
        <title>A chromosome-level genome assembly of the Chinese tupelo Nyssa sinensis.</title>
        <authorList>
            <person name="Yang X."/>
            <person name="Kang M."/>
            <person name="Yang Y."/>
            <person name="Xiong H."/>
            <person name="Wang M."/>
            <person name="Zhang Z."/>
            <person name="Wang Z."/>
            <person name="Wu H."/>
            <person name="Ma T."/>
            <person name="Liu J."/>
            <person name="Xi Z."/>
        </authorList>
    </citation>
    <scope>NUCLEOTIDE SEQUENCE [LARGE SCALE GENOMIC DNA]</scope>
    <source>
        <strain evidence="1">J267</strain>
        <tissue evidence="1">Leaf</tissue>
    </source>
</reference>
<evidence type="ECO:0000313" key="1">
    <source>
        <dbReference type="EMBL" id="KAA8540838.1"/>
    </source>
</evidence>
<proteinExistence type="predicted"/>
<protein>
    <submittedName>
        <fullName evidence="1">Uncharacterized protein</fullName>
    </submittedName>
</protein>
<dbReference type="Proteomes" id="UP000325577">
    <property type="component" value="Linkage Group LG13"/>
</dbReference>
<evidence type="ECO:0000313" key="2">
    <source>
        <dbReference type="Proteomes" id="UP000325577"/>
    </source>
</evidence>
<name>A0A5J5BE33_9ASTE</name>
<keyword evidence="2" id="KW-1185">Reference proteome</keyword>